<evidence type="ECO:0000313" key="2">
    <source>
        <dbReference type="EMBL" id="QEG34608.1"/>
    </source>
</evidence>
<proteinExistence type="predicted"/>
<feature type="chain" id="PRO_5022919586" description="PEP-CTERM protein-sorting domain-containing protein" evidence="1">
    <location>
        <begin position="25"/>
        <end position="270"/>
    </location>
</feature>
<feature type="signal peptide" evidence="1">
    <location>
        <begin position="1"/>
        <end position="24"/>
    </location>
</feature>
<accession>A0A5B9Q6G7</accession>
<reference evidence="2 3" key="1">
    <citation type="submission" date="2019-08" db="EMBL/GenBank/DDBJ databases">
        <title>Deep-cultivation of Planctomycetes and their phenomic and genomic characterization uncovers novel biology.</title>
        <authorList>
            <person name="Wiegand S."/>
            <person name="Jogler M."/>
            <person name="Boedeker C."/>
            <person name="Pinto D."/>
            <person name="Vollmers J."/>
            <person name="Rivas-Marin E."/>
            <person name="Kohn T."/>
            <person name="Peeters S.H."/>
            <person name="Heuer A."/>
            <person name="Rast P."/>
            <person name="Oberbeckmann S."/>
            <person name="Bunk B."/>
            <person name="Jeske O."/>
            <person name="Meyerdierks A."/>
            <person name="Storesund J.E."/>
            <person name="Kallscheuer N."/>
            <person name="Luecker S."/>
            <person name="Lage O.M."/>
            <person name="Pohl T."/>
            <person name="Merkel B.J."/>
            <person name="Hornburger P."/>
            <person name="Mueller R.-W."/>
            <person name="Bruemmer F."/>
            <person name="Labrenz M."/>
            <person name="Spormann A.M."/>
            <person name="Op den Camp H."/>
            <person name="Overmann J."/>
            <person name="Amann R."/>
            <person name="Jetten M.S.M."/>
            <person name="Mascher T."/>
            <person name="Medema M.H."/>
            <person name="Devos D.P."/>
            <person name="Kaster A.-K."/>
            <person name="Ovreas L."/>
            <person name="Rohde M."/>
            <person name="Galperin M.Y."/>
            <person name="Jogler C."/>
        </authorList>
    </citation>
    <scope>NUCLEOTIDE SEQUENCE [LARGE SCALE GENOMIC DNA]</scope>
    <source>
        <strain evidence="2 3">Pr1d</strain>
    </source>
</reference>
<organism evidence="2 3">
    <name type="scientific">Bythopirellula goksoeyrii</name>
    <dbReference type="NCBI Taxonomy" id="1400387"/>
    <lineage>
        <taxon>Bacteria</taxon>
        <taxon>Pseudomonadati</taxon>
        <taxon>Planctomycetota</taxon>
        <taxon>Planctomycetia</taxon>
        <taxon>Pirellulales</taxon>
        <taxon>Lacipirellulaceae</taxon>
        <taxon>Bythopirellula</taxon>
    </lineage>
</organism>
<evidence type="ECO:0000256" key="1">
    <source>
        <dbReference type="SAM" id="SignalP"/>
    </source>
</evidence>
<dbReference type="Proteomes" id="UP000323917">
    <property type="component" value="Chromosome"/>
</dbReference>
<dbReference type="OrthoDB" id="464829at2"/>
<keyword evidence="1" id="KW-0732">Signal</keyword>
<dbReference type="EMBL" id="CP042913">
    <property type="protein sequence ID" value="QEG34608.1"/>
    <property type="molecule type" value="Genomic_DNA"/>
</dbReference>
<keyword evidence="3" id="KW-1185">Reference proteome</keyword>
<dbReference type="KEGG" id="bgok:Pr1d_18890"/>
<gene>
    <name evidence="2" type="ORF">Pr1d_18890</name>
</gene>
<name>A0A5B9Q6G7_9BACT</name>
<sequence length="270" mass="29119" precursor="true">MRTLTLSLISSFALILLLVSQSNSQTVSHLSNPGTLHTITDISGFMTTGEDMGGMRVTAHFTPDLTTTNQTVFWTPGVAGAGSALGTGWRLDEAGDTWDNLWRLSADAPTGSNLTLYGLTLEGFLPSSQPVSVRATVFDRTDPFFGTDGSYRGNDLDAFASAGLWSHVRVVYFDEVDNLADPNLGPQGDVYRAMQIQFGQLIDTGQLPIFDPIPFLAGDELLFFQDTDTVGPRIPNGDPGDEGLPEPTSQILLLLGMILCQASRGRDRSK</sequence>
<evidence type="ECO:0008006" key="4">
    <source>
        <dbReference type="Google" id="ProtNLM"/>
    </source>
</evidence>
<dbReference type="AlphaFoldDB" id="A0A5B9Q6G7"/>
<protein>
    <recommendedName>
        <fullName evidence="4">PEP-CTERM protein-sorting domain-containing protein</fullName>
    </recommendedName>
</protein>
<evidence type="ECO:0000313" key="3">
    <source>
        <dbReference type="Proteomes" id="UP000323917"/>
    </source>
</evidence>
<dbReference type="RefSeq" id="WP_148073234.1">
    <property type="nucleotide sequence ID" value="NZ_CP042913.1"/>
</dbReference>